<reference evidence="13 14" key="2">
    <citation type="submission" date="2019-05" db="EMBL/GenBank/DDBJ databases">
        <authorList>
            <person name="Suflita J.M."/>
            <person name="Marks C.R."/>
        </authorList>
    </citation>
    <scope>NUCLEOTIDE SEQUENCE [LARGE SCALE GENOMIC DNA]</scope>
    <source>
        <strain evidence="13 14">ALDC</strain>
    </source>
</reference>
<evidence type="ECO:0000256" key="4">
    <source>
        <dbReference type="ARBA" id="ARBA00022519"/>
    </source>
</evidence>
<evidence type="ECO:0000256" key="2">
    <source>
        <dbReference type="ARBA" id="ARBA00022475"/>
    </source>
</evidence>
<evidence type="ECO:0000259" key="12">
    <source>
        <dbReference type="Pfam" id="PF00892"/>
    </source>
</evidence>
<name>A0A4P8L610_9BACT</name>
<keyword evidence="3" id="KW-0444">Lipid biosynthesis</keyword>
<evidence type="ECO:0000256" key="6">
    <source>
        <dbReference type="ARBA" id="ARBA00022692"/>
    </source>
</evidence>
<dbReference type="RefSeq" id="WP_137425623.1">
    <property type="nucleotide sequence ID" value="NZ_CP040098.1"/>
</dbReference>
<dbReference type="GO" id="GO:0022857">
    <property type="term" value="F:transmembrane transporter activity"/>
    <property type="evidence" value="ECO:0007669"/>
    <property type="project" value="InterPro"/>
</dbReference>
<feature type="transmembrane region" description="Helical" evidence="11">
    <location>
        <begin position="103"/>
        <end position="120"/>
    </location>
</feature>
<evidence type="ECO:0000256" key="7">
    <source>
        <dbReference type="ARBA" id="ARBA00022985"/>
    </source>
</evidence>
<keyword evidence="10 11" id="KW-0472">Membrane</keyword>
<keyword evidence="13" id="KW-0808">Transferase</keyword>
<evidence type="ECO:0000256" key="1">
    <source>
        <dbReference type="ARBA" id="ARBA00004651"/>
    </source>
</evidence>
<dbReference type="OrthoDB" id="9156836at2"/>
<keyword evidence="8 11" id="KW-1133">Transmembrane helix</keyword>
<dbReference type="PANTHER" id="PTHR30561:SF9">
    <property type="entry name" value="4-AMINO-4-DEOXY-L-ARABINOSE-PHOSPHOUNDECAPRENOL FLIPPASE SUBUNIT ARNF-RELATED"/>
    <property type="match status" value="1"/>
</dbReference>
<dbReference type="Proteomes" id="UP000298602">
    <property type="component" value="Chromosome"/>
</dbReference>
<evidence type="ECO:0000256" key="8">
    <source>
        <dbReference type="ARBA" id="ARBA00022989"/>
    </source>
</evidence>
<organism evidence="13 14">
    <name type="scientific">Desulfoglaeba alkanexedens ALDC</name>
    <dbReference type="NCBI Taxonomy" id="980445"/>
    <lineage>
        <taxon>Bacteria</taxon>
        <taxon>Pseudomonadati</taxon>
        <taxon>Thermodesulfobacteriota</taxon>
        <taxon>Syntrophobacteria</taxon>
        <taxon>Syntrophobacterales</taxon>
        <taxon>Syntrophobacteraceae</taxon>
        <taxon>Desulfoglaeba</taxon>
    </lineage>
</organism>
<dbReference type="AlphaFoldDB" id="A0A4P8L610"/>
<feature type="transmembrane region" description="Helical" evidence="11">
    <location>
        <begin position="77"/>
        <end position="97"/>
    </location>
</feature>
<dbReference type="InterPro" id="IPR037185">
    <property type="entry name" value="EmrE-like"/>
</dbReference>
<feature type="transmembrane region" description="Helical" evidence="11">
    <location>
        <begin position="42"/>
        <end position="70"/>
    </location>
</feature>
<sequence length="123" mass="13472">MARYLPLIVLGVLLNASAQLVLKQGMRQIGYFDFGLQNCGRIFLAVALNHFILIGLGCYVVSVAVWLLVLSRVEVSYAYPLLSIGYIVTAFAGQMFFNEGIGLTRWAGIIVICAGVWLITRSA</sequence>
<evidence type="ECO:0000256" key="9">
    <source>
        <dbReference type="ARBA" id="ARBA00023098"/>
    </source>
</evidence>
<dbReference type="InterPro" id="IPR000390">
    <property type="entry name" value="Small_drug/metabolite_transptr"/>
</dbReference>
<evidence type="ECO:0000313" key="13">
    <source>
        <dbReference type="EMBL" id="QCQ23344.1"/>
    </source>
</evidence>
<keyword evidence="9" id="KW-0443">Lipid metabolism</keyword>
<keyword evidence="4" id="KW-0997">Cell inner membrane</keyword>
<evidence type="ECO:0000256" key="5">
    <source>
        <dbReference type="ARBA" id="ARBA00022556"/>
    </source>
</evidence>
<gene>
    <name evidence="13" type="ORF">FDQ92_14900</name>
</gene>
<dbReference type="InterPro" id="IPR000620">
    <property type="entry name" value="EamA_dom"/>
</dbReference>
<reference evidence="13 14" key="1">
    <citation type="submission" date="2019-05" db="EMBL/GenBank/DDBJ databases">
        <title>The Complete Genome Sequence of the n-alkane-degrading Desulfoglaeba alkanexedens ALDC reveals multiple alkylsuccinate synthase gene clusters.</title>
        <authorList>
            <person name="Callaghan A.V."/>
            <person name="Davidova I.A."/>
            <person name="Duncan K.E."/>
            <person name="Morris B."/>
            <person name="McInerney M.J."/>
        </authorList>
    </citation>
    <scope>NUCLEOTIDE SEQUENCE [LARGE SCALE GENOMIC DNA]</scope>
    <source>
        <strain evidence="13 14">ALDC</strain>
    </source>
</reference>
<evidence type="ECO:0000256" key="10">
    <source>
        <dbReference type="ARBA" id="ARBA00023136"/>
    </source>
</evidence>
<evidence type="ECO:0000256" key="3">
    <source>
        <dbReference type="ARBA" id="ARBA00022516"/>
    </source>
</evidence>
<dbReference type="EMBL" id="CP040098">
    <property type="protein sequence ID" value="QCQ23344.1"/>
    <property type="molecule type" value="Genomic_DNA"/>
</dbReference>
<accession>A0A4P8L610</accession>
<dbReference type="GO" id="GO:0009103">
    <property type="term" value="P:lipopolysaccharide biosynthetic process"/>
    <property type="evidence" value="ECO:0007669"/>
    <property type="project" value="UniProtKB-KW"/>
</dbReference>
<dbReference type="KEGG" id="dax:FDQ92_14900"/>
<dbReference type="PANTHER" id="PTHR30561">
    <property type="entry name" value="SMR FAMILY PROTON-DEPENDENT DRUG EFFLUX TRANSPORTER SUGE"/>
    <property type="match status" value="1"/>
</dbReference>
<dbReference type="GO" id="GO:0009245">
    <property type="term" value="P:lipid A biosynthetic process"/>
    <property type="evidence" value="ECO:0007669"/>
    <property type="project" value="UniProtKB-KW"/>
</dbReference>
<keyword evidence="7" id="KW-0448">Lipopolysaccharide biosynthesis</keyword>
<feature type="domain" description="EamA" evidence="12">
    <location>
        <begin position="51"/>
        <end position="120"/>
    </location>
</feature>
<keyword evidence="2" id="KW-1003">Cell membrane</keyword>
<keyword evidence="14" id="KW-1185">Reference proteome</keyword>
<proteinExistence type="predicted"/>
<dbReference type="GO" id="GO:0005886">
    <property type="term" value="C:plasma membrane"/>
    <property type="evidence" value="ECO:0007669"/>
    <property type="project" value="UniProtKB-SubCell"/>
</dbReference>
<comment type="subcellular location">
    <subcellularLocation>
        <location evidence="1">Cell membrane</location>
        <topology evidence="1">Multi-pass membrane protein</topology>
    </subcellularLocation>
</comment>
<keyword evidence="5" id="KW-0441">Lipid A biosynthesis</keyword>
<dbReference type="SUPFAM" id="SSF103481">
    <property type="entry name" value="Multidrug resistance efflux transporter EmrE"/>
    <property type="match status" value="1"/>
</dbReference>
<protein>
    <submittedName>
        <fullName evidence="13">4-amino-4-deoxy-L-arabinose transferase</fullName>
    </submittedName>
</protein>
<evidence type="ECO:0000313" key="14">
    <source>
        <dbReference type="Proteomes" id="UP000298602"/>
    </source>
</evidence>
<evidence type="ECO:0000256" key="11">
    <source>
        <dbReference type="SAM" id="Phobius"/>
    </source>
</evidence>
<keyword evidence="6 11" id="KW-0812">Transmembrane</keyword>
<dbReference type="GO" id="GO:0016740">
    <property type="term" value="F:transferase activity"/>
    <property type="evidence" value="ECO:0007669"/>
    <property type="project" value="UniProtKB-KW"/>
</dbReference>
<dbReference type="Gene3D" id="1.10.3730.20">
    <property type="match status" value="1"/>
</dbReference>
<dbReference type="Pfam" id="PF00892">
    <property type="entry name" value="EamA"/>
    <property type="match status" value="1"/>
</dbReference>